<dbReference type="NCBIfam" id="NF033640">
    <property type="entry name" value="N_Twi_rSAM"/>
    <property type="match status" value="1"/>
</dbReference>
<feature type="domain" description="Radical SAM core" evidence="7">
    <location>
        <begin position="123"/>
        <end position="281"/>
    </location>
</feature>
<dbReference type="InterPro" id="IPR007197">
    <property type="entry name" value="rSAM"/>
</dbReference>
<dbReference type="InterPro" id="IPR013785">
    <property type="entry name" value="Aldolase_TIM"/>
</dbReference>
<evidence type="ECO:0000313" key="9">
    <source>
        <dbReference type="EMBL" id="MDA4848385.1"/>
    </source>
</evidence>
<dbReference type="InterPro" id="IPR023885">
    <property type="entry name" value="4Fe4S-binding_SPASM_dom"/>
</dbReference>
<protein>
    <submittedName>
        <fullName evidence="9">Twitch domain-containing radical SAM protein</fullName>
    </submittedName>
</protein>
<evidence type="ECO:0000256" key="4">
    <source>
        <dbReference type="ARBA" id="ARBA00023004"/>
    </source>
</evidence>
<sequence>MADGSKSQNLPRGFCILPWINQHIATTGAISPCCEFDGDVANLSQSSLNEAWNSNALEEIRNAFLEGRPLPACRKCFDRETHEGASLRLESNRLFSHWIERYDAGAGEVPEAPPHPVSYDLRFSNLCNFRCRSCWHGSSSRWYSDGKAIGVTMADKAEINSFRNVDDFIGQVGAGLDGVERIYFAGGEPLMMSEHYALLEQLIRCGRTDVALAYNSNMSVNAFRGQSIFDLWRKFPNIKVAASVDATGDLGAMVRNGFDWEVFASNIQTLRESCPHVDLEFGVTVSVLNIRNLRELLEALEREFSAPPGAIYLHSLQEPEFYSTQILPAWQKRRVSKDLEAYVEAIAQRTGPAGRGRDDHIRLVRGIIDYMNGRDLSAQFEKFARMTRKLDTLRGEDSLGLLPELAPYLGRSQKKLPRMLRKVNKLLPGRV</sequence>
<evidence type="ECO:0000313" key="10">
    <source>
        <dbReference type="Proteomes" id="UP001148313"/>
    </source>
</evidence>
<name>A0ABT4VW07_9HYPH</name>
<comment type="similarity">
    <text evidence="6">Belongs to the radical SAM superfamily. Anaerobic sulfatase-maturating enzyme family.</text>
</comment>
<feature type="domain" description="4Fe4S-binding SPASM" evidence="8">
    <location>
        <begin position="15"/>
        <end position="76"/>
    </location>
</feature>
<dbReference type="RefSeq" id="WP_271092246.1">
    <property type="nucleotide sequence ID" value="NZ_JAPJZH010000022.1"/>
</dbReference>
<keyword evidence="3" id="KW-0479">Metal-binding</keyword>
<comment type="cofactor">
    <cofactor evidence="1">
        <name>[4Fe-4S] cluster</name>
        <dbReference type="ChEBI" id="CHEBI:49883"/>
    </cofactor>
</comment>
<dbReference type="Proteomes" id="UP001148313">
    <property type="component" value="Unassembled WGS sequence"/>
</dbReference>
<dbReference type="InterPro" id="IPR058240">
    <property type="entry name" value="rSAM_sf"/>
</dbReference>
<keyword evidence="5" id="KW-0411">Iron-sulfur</keyword>
<dbReference type="Gene3D" id="3.20.20.70">
    <property type="entry name" value="Aldolase class I"/>
    <property type="match status" value="2"/>
</dbReference>
<dbReference type="EMBL" id="JAPJZH010000022">
    <property type="protein sequence ID" value="MDA4848385.1"/>
    <property type="molecule type" value="Genomic_DNA"/>
</dbReference>
<dbReference type="Pfam" id="PF13186">
    <property type="entry name" value="SPASM"/>
    <property type="match status" value="1"/>
</dbReference>
<evidence type="ECO:0000256" key="6">
    <source>
        <dbReference type="ARBA" id="ARBA00023601"/>
    </source>
</evidence>
<evidence type="ECO:0000259" key="8">
    <source>
        <dbReference type="Pfam" id="PF13186"/>
    </source>
</evidence>
<dbReference type="SUPFAM" id="SSF102114">
    <property type="entry name" value="Radical SAM enzymes"/>
    <property type="match status" value="2"/>
</dbReference>
<keyword evidence="10" id="KW-1185">Reference proteome</keyword>
<dbReference type="Pfam" id="PF04055">
    <property type="entry name" value="Radical_SAM"/>
    <property type="match status" value="1"/>
</dbReference>
<evidence type="ECO:0000256" key="2">
    <source>
        <dbReference type="ARBA" id="ARBA00022691"/>
    </source>
</evidence>
<organism evidence="9 10">
    <name type="scientific">Hoeflea poritis</name>
    <dbReference type="NCBI Taxonomy" id="2993659"/>
    <lineage>
        <taxon>Bacteria</taxon>
        <taxon>Pseudomonadati</taxon>
        <taxon>Pseudomonadota</taxon>
        <taxon>Alphaproteobacteria</taxon>
        <taxon>Hyphomicrobiales</taxon>
        <taxon>Rhizobiaceae</taxon>
        <taxon>Hoeflea</taxon>
    </lineage>
</organism>
<dbReference type="PANTHER" id="PTHR43273">
    <property type="entry name" value="ANAEROBIC SULFATASE-MATURATING ENZYME HOMOLOG ASLB-RELATED"/>
    <property type="match status" value="1"/>
</dbReference>
<proteinExistence type="inferred from homology"/>
<evidence type="ECO:0000256" key="5">
    <source>
        <dbReference type="ARBA" id="ARBA00023014"/>
    </source>
</evidence>
<evidence type="ECO:0000259" key="7">
    <source>
        <dbReference type="Pfam" id="PF04055"/>
    </source>
</evidence>
<comment type="caution">
    <text evidence="9">The sequence shown here is derived from an EMBL/GenBank/DDBJ whole genome shotgun (WGS) entry which is preliminary data.</text>
</comment>
<dbReference type="InterPro" id="IPR023867">
    <property type="entry name" value="Sulphatase_maturase_rSAM"/>
</dbReference>
<gene>
    <name evidence="9" type="ORF">OOZ53_23710</name>
</gene>
<evidence type="ECO:0000256" key="1">
    <source>
        <dbReference type="ARBA" id="ARBA00001966"/>
    </source>
</evidence>
<accession>A0ABT4VW07</accession>
<keyword evidence="2" id="KW-0949">S-adenosyl-L-methionine</keyword>
<dbReference type="CDD" id="cd21109">
    <property type="entry name" value="SPASM"/>
    <property type="match status" value="1"/>
</dbReference>
<dbReference type="SFLD" id="SFLDS00029">
    <property type="entry name" value="Radical_SAM"/>
    <property type="match status" value="1"/>
</dbReference>
<reference evidence="9" key="1">
    <citation type="submission" date="2022-11" db="EMBL/GenBank/DDBJ databases">
        <title>Hoeflea poritis sp. nov., isolated from scleractinian coral Porites lutea.</title>
        <authorList>
            <person name="Zhang G."/>
            <person name="Wei Q."/>
            <person name="Cai L."/>
        </authorList>
    </citation>
    <scope>NUCLEOTIDE SEQUENCE</scope>
    <source>
        <strain evidence="9">E7-10</strain>
    </source>
</reference>
<dbReference type="CDD" id="cd01335">
    <property type="entry name" value="Radical_SAM"/>
    <property type="match status" value="1"/>
</dbReference>
<dbReference type="PANTHER" id="PTHR43273:SF3">
    <property type="entry name" value="ANAEROBIC SULFATASE-MATURATING ENZYME HOMOLOG ASLB-RELATED"/>
    <property type="match status" value="1"/>
</dbReference>
<keyword evidence="4" id="KW-0408">Iron</keyword>
<evidence type="ECO:0000256" key="3">
    <source>
        <dbReference type="ARBA" id="ARBA00022723"/>
    </source>
</evidence>